<evidence type="ECO:0000313" key="1">
    <source>
        <dbReference type="EMBL" id="MDU0341103.1"/>
    </source>
</evidence>
<dbReference type="EMBL" id="JAWDID010000019">
    <property type="protein sequence ID" value="MDU0341103.1"/>
    <property type="molecule type" value="Genomic_DNA"/>
</dbReference>
<dbReference type="RefSeq" id="WP_316018935.1">
    <property type="nucleotide sequence ID" value="NZ_JAWDID010000019.1"/>
</dbReference>
<proteinExistence type="predicted"/>
<protein>
    <recommendedName>
        <fullName evidence="3">GIY-YIG nuclease family protein</fullName>
    </recommendedName>
</protein>
<name>A0ABU3S8I7_9HYPH</name>
<keyword evidence="2" id="KW-1185">Reference proteome</keyword>
<organism evidence="1 2">
    <name type="scientific">Bosea rubneri</name>
    <dbReference type="NCBI Taxonomy" id="3075434"/>
    <lineage>
        <taxon>Bacteria</taxon>
        <taxon>Pseudomonadati</taxon>
        <taxon>Pseudomonadota</taxon>
        <taxon>Alphaproteobacteria</taxon>
        <taxon>Hyphomicrobiales</taxon>
        <taxon>Boseaceae</taxon>
        <taxon>Bosea</taxon>
    </lineage>
</organism>
<comment type="caution">
    <text evidence="1">The sequence shown here is derived from an EMBL/GenBank/DDBJ whole genome shotgun (WGS) entry which is preliminary data.</text>
</comment>
<reference evidence="1 2" key="1">
    <citation type="submission" date="2023-09" db="EMBL/GenBank/DDBJ databases">
        <title>Whole genome shotgun sequencing (WGS) of Bosea sp. ZW T0_25, isolated from stored onions (Allium cepa).</title>
        <authorList>
            <person name="Stoll D.A."/>
            <person name="Huch M."/>
        </authorList>
    </citation>
    <scope>NUCLEOTIDE SEQUENCE [LARGE SCALE GENOMIC DNA]</scope>
    <source>
        <strain evidence="1 2">ZW T0_25</strain>
    </source>
</reference>
<sequence length="305" mass="33198">MHIFDPTAPMAPTTMHVRTVADLPASVRFVTTPTSTLTIGAAPWRHARRLAQMPVFSGPCIYVLAGDEIRIGKSTGLAARLRDHRRTMPMPRIDQTFVVASPGFGADAITALEAILTQAARKAGVMPVVGALLKPPSLDSIRDHDVMHWLRELPFLLLASGCTLFDPDFAPQIDRAMESDAPRDEYRVPIGSGAVREGWRRDFPADLLDHPATRHFVLERGALQARASVNGQWTVLRAGSLLTASPETSEQVCIARKRKRLRELGLLDPAGVFGRLNRDIAVPSLTNGGRLASGTNIPASAWRAL</sequence>
<evidence type="ECO:0000313" key="2">
    <source>
        <dbReference type="Proteomes" id="UP001254257"/>
    </source>
</evidence>
<accession>A0ABU3S8I7</accession>
<dbReference type="Proteomes" id="UP001254257">
    <property type="component" value="Unassembled WGS sequence"/>
</dbReference>
<evidence type="ECO:0008006" key="3">
    <source>
        <dbReference type="Google" id="ProtNLM"/>
    </source>
</evidence>
<gene>
    <name evidence="1" type="ORF">RKE40_14485</name>
</gene>